<comment type="caution">
    <text evidence="1">The sequence shown here is derived from an EMBL/GenBank/DDBJ whole genome shotgun (WGS) entry which is preliminary data.</text>
</comment>
<evidence type="ECO:0000313" key="2">
    <source>
        <dbReference type="Proteomes" id="UP000578449"/>
    </source>
</evidence>
<gene>
    <name evidence="1" type="ORF">HNP84_006452</name>
</gene>
<protein>
    <recommendedName>
        <fullName evidence="3">IrrE N-terminal-like domain-containing protein</fullName>
    </recommendedName>
</protein>
<sequence length="154" mass="17090">MRELDLPSPLNVQTLCAHLESVRQRPIVLMPLRGIAPGGPCGLWAATPAMDFVMYRDNTSPVHQSHIILHELSHLIFEHSHGLEEDYRQLLLPNLGATAVQRILGRSAYTVQEEREAETLASLLAQHITRAPASAADSARAESARDQMLQQLLE</sequence>
<dbReference type="RefSeq" id="WP_185053583.1">
    <property type="nucleotide sequence ID" value="NZ_BAABIX010000008.1"/>
</dbReference>
<reference evidence="1 2" key="1">
    <citation type="submission" date="2020-08" db="EMBL/GenBank/DDBJ databases">
        <title>Genomic Encyclopedia of Type Strains, Phase IV (KMG-IV): sequencing the most valuable type-strain genomes for metagenomic binning, comparative biology and taxonomic classification.</title>
        <authorList>
            <person name="Goeker M."/>
        </authorList>
    </citation>
    <scope>NUCLEOTIDE SEQUENCE [LARGE SCALE GENOMIC DNA]</scope>
    <source>
        <strain evidence="1 2">DSM 45615</strain>
    </source>
</reference>
<organism evidence="1 2">
    <name type="scientific">Thermocatellispora tengchongensis</name>
    <dbReference type="NCBI Taxonomy" id="1073253"/>
    <lineage>
        <taxon>Bacteria</taxon>
        <taxon>Bacillati</taxon>
        <taxon>Actinomycetota</taxon>
        <taxon>Actinomycetes</taxon>
        <taxon>Streptosporangiales</taxon>
        <taxon>Streptosporangiaceae</taxon>
        <taxon>Thermocatellispora</taxon>
    </lineage>
</organism>
<evidence type="ECO:0008006" key="3">
    <source>
        <dbReference type="Google" id="ProtNLM"/>
    </source>
</evidence>
<dbReference type="Proteomes" id="UP000578449">
    <property type="component" value="Unassembled WGS sequence"/>
</dbReference>
<evidence type="ECO:0000313" key="1">
    <source>
        <dbReference type="EMBL" id="MBB5136701.1"/>
    </source>
</evidence>
<accession>A0A840PFT4</accession>
<keyword evidence="2" id="KW-1185">Reference proteome</keyword>
<dbReference type="AlphaFoldDB" id="A0A840PFT4"/>
<dbReference type="EMBL" id="JACHGN010000015">
    <property type="protein sequence ID" value="MBB5136701.1"/>
    <property type="molecule type" value="Genomic_DNA"/>
</dbReference>
<name>A0A840PFT4_9ACTN</name>
<proteinExistence type="predicted"/>